<name>A0A4Z2EGQ0_9TELE</name>
<dbReference type="EMBL" id="SRLO01007673">
    <property type="protein sequence ID" value="TNN27831.1"/>
    <property type="molecule type" value="Genomic_DNA"/>
</dbReference>
<dbReference type="AlphaFoldDB" id="A0A4Z2EGQ0"/>
<evidence type="ECO:0000313" key="2">
    <source>
        <dbReference type="EMBL" id="TNN27831.1"/>
    </source>
</evidence>
<sequence>MVAVGGTRASPVRDHQEDKSSGRSGSPGGEPLVENRWRRTAGGEPLEENLEEKGGVQLSGL</sequence>
<gene>
    <name evidence="2" type="ORF">EYF80_062022</name>
</gene>
<evidence type="ECO:0000313" key="3">
    <source>
        <dbReference type="Proteomes" id="UP000314294"/>
    </source>
</evidence>
<protein>
    <submittedName>
        <fullName evidence="2">Uncharacterized protein</fullName>
    </submittedName>
</protein>
<feature type="region of interest" description="Disordered" evidence="1">
    <location>
        <begin position="1"/>
        <end position="61"/>
    </location>
</feature>
<comment type="caution">
    <text evidence="2">The sequence shown here is derived from an EMBL/GenBank/DDBJ whole genome shotgun (WGS) entry which is preliminary data.</text>
</comment>
<proteinExistence type="predicted"/>
<dbReference type="Proteomes" id="UP000314294">
    <property type="component" value="Unassembled WGS sequence"/>
</dbReference>
<reference evidence="2 3" key="1">
    <citation type="submission" date="2019-03" db="EMBL/GenBank/DDBJ databases">
        <title>First draft genome of Liparis tanakae, snailfish: a comprehensive survey of snailfish specific genes.</title>
        <authorList>
            <person name="Kim W."/>
            <person name="Song I."/>
            <person name="Jeong J.-H."/>
            <person name="Kim D."/>
            <person name="Kim S."/>
            <person name="Ryu S."/>
            <person name="Song J.Y."/>
            <person name="Lee S.K."/>
        </authorList>
    </citation>
    <scope>NUCLEOTIDE SEQUENCE [LARGE SCALE GENOMIC DNA]</scope>
    <source>
        <tissue evidence="2">Muscle</tissue>
    </source>
</reference>
<organism evidence="2 3">
    <name type="scientific">Liparis tanakae</name>
    <name type="common">Tanaka's snailfish</name>
    <dbReference type="NCBI Taxonomy" id="230148"/>
    <lineage>
        <taxon>Eukaryota</taxon>
        <taxon>Metazoa</taxon>
        <taxon>Chordata</taxon>
        <taxon>Craniata</taxon>
        <taxon>Vertebrata</taxon>
        <taxon>Euteleostomi</taxon>
        <taxon>Actinopterygii</taxon>
        <taxon>Neopterygii</taxon>
        <taxon>Teleostei</taxon>
        <taxon>Neoteleostei</taxon>
        <taxon>Acanthomorphata</taxon>
        <taxon>Eupercaria</taxon>
        <taxon>Perciformes</taxon>
        <taxon>Cottioidei</taxon>
        <taxon>Cottales</taxon>
        <taxon>Liparidae</taxon>
        <taxon>Liparis</taxon>
    </lineage>
</organism>
<accession>A0A4Z2EGQ0</accession>
<evidence type="ECO:0000256" key="1">
    <source>
        <dbReference type="SAM" id="MobiDB-lite"/>
    </source>
</evidence>
<keyword evidence="3" id="KW-1185">Reference proteome</keyword>
<feature type="compositionally biased region" description="Basic and acidic residues" evidence="1">
    <location>
        <begin position="11"/>
        <end position="21"/>
    </location>
</feature>